<dbReference type="PANTHER" id="PTHR22911">
    <property type="entry name" value="ACYL-MALONYL CONDENSING ENZYME-RELATED"/>
    <property type="match status" value="1"/>
</dbReference>
<dbReference type="OrthoDB" id="9812899at2"/>
<evidence type="ECO:0000256" key="2">
    <source>
        <dbReference type="ARBA" id="ARBA00009853"/>
    </source>
</evidence>
<dbReference type="AlphaFoldDB" id="A0A117UV16"/>
<comment type="similarity">
    <text evidence="2">Belongs to the drug/metabolite transporter (DMT) superfamily. 10 TMS drug/metabolite exporter (DME) (TC 2.A.7.3) family.</text>
</comment>
<evidence type="ECO:0000256" key="1">
    <source>
        <dbReference type="ARBA" id="ARBA00004141"/>
    </source>
</evidence>
<feature type="transmembrane region" description="Helical" evidence="6">
    <location>
        <begin position="130"/>
        <end position="147"/>
    </location>
</feature>
<feature type="transmembrane region" description="Helical" evidence="6">
    <location>
        <begin position="245"/>
        <end position="264"/>
    </location>
</feature>
<reference evidence="8 9" key="1">
    <citation type="submission" date="2015-10" db="EMBL/GenBank/DDBJ databases">
        <title>Draft genome sequence of Novosphingobium fuchskuhlense DSM 25065 isolated from a surface water sample of the southwest basin of Lake Grosse Fuchskuhle.</title>
        <authorList>
            <person name="Ruckert C."/>
            <person name="Winkler A."/>
            <person name="Glaeser J."/>
            <person name="Grossart H.-P."/>
            <person name="Kalinowski J."/>
            <person name="Glaeser S."/>
        </authorList>
    </citation>
    <scope>NUCLEOTIDE SEQUENCE [LARGE SCALE GENOMIC DNA]</scope>
    <source>
        <strain evidence="8 9">FNE08-7</strain>
    </source>
</reference>
<dbReference type="GO" id="GO:0016020">
    <property type="term" value="C:membrane"/>
    <property type="evidence" value="ECO:0007669"/>
    <property type="project" value="UniProtKB-SubCell"/>
</dbReference>
<proteinExistence type="inferred from homology"/>
<dbReference type="STRING" id="1117702.AQZ52_12135"/>
<dbReference type="PANTHER" id="PTHR22911:SF6">
    <property type="entry name" value="SOLUTE CARRIER FAMILY 35 MEMBER G1"/>
    <property type="match status" value="1"/>
</dbReference>
<feature type="transmembrane region" description="Helical" evidence="6">
    <location>
        <begin position="213"/>
        <end position="233"/>
    </location>
</feature>
<evidence type="ECO:0000313" key="9">
    <source>
        <dbReference type="Proteomes" id="UP000058012"/>
    </source>
</evidence>
<evidence type="ECO:0000256" key="4">
    <source>
        <dbReference type="ARBA" id="ARBA00022989"/>
    </source>
</evidence>
<feature type="transmembrane region" description="Helical" evidence="6">
    <location>
        <begin position="12"/>
        <end position="34"/>
    </location>
</feature>
<feature type="transmembrane region" description="Helical" evidence="6">
    <location>
        <begin position="83"/>
        <end position="100"/>
    </location>
</feature>
<evidence type="ECO:0000256" key="6">
    <source>
        <dbReference type="SAM" id="Phobius"/>
    </source>
</evidence>
<comment type="caution">
    <text evidence="8">The sequence shown here is derived from an EMBL/GenBank/DDBJ whole genome shotgun (WGS) entry which is preliminary data.</text>
</comment>
<evidence type="ECO:0000256" key="5">
    <source>
        <dbReference type="ARBA" id="ARBA00023136"/>
    </source>
</evidence>
<feature type="transmembrane region" description="Helical" evidence="6">
    <location>
        <begin position="46"/>
        <end position="63"/>
    </location>
</feature>
<comment type="subcellular location">
    <subcellularLocation>
        <location evidence="1">Membrane</location>
        <topology evidence="1">Multi-pass membrane protein</topology>
    </subcellularLocation>
</comment>
<dbReference type="InterPro" id="IPR037185">
    <property type="entry name" value="EmrE-like"/>
</dbReference>
<sequence length="304" mass="32346">MAGVMQPAQRPIYALGLRLLAMVAISVMLLLVKLTGEHGIWLPETLFWRQLLPGLALSGWLAARGEVGRLKTDRPLIHARRALIGGLGMFLTLGVVQILPLAEATVLGFTAPIFAVLLAVVLLGEKIGAWRWTAVLLGLAGIVIIAGPDRAHLPLIGLATGIGAAFMVALISIQLRDLGRTEKPVSIVFWFSAFCTPPMALFMLWTGLPHHDLAGWAMLCGIGATGLAAQLLMTAALRYGTVASVIVMDYSQFGWATLWGWLVFAHVPPAQTWIGAPAIIAAGLIIAWREHVRGSGAGPRAPSA</sequence>
<gene>
    <name evidence="8" type="ORF">AQZ52_12135</name>
</gene>
<dbReference type="EMBL" id="LLZS01000007">
    <property type="protein sequence ID" value="KUR71385.1"/>
    <property type="molecule type" value="Genomic_DNA"/>
</dbReference>
<feature type="transmembrane region" description="Helical" evidence="6">
    <location>
        <begin position="187"/>
        <end position="207"/>
    </location>
</feature>
<feature type="domain" description="EamA" evidence="7">
    <location>
        <begin position="156"/>
        <end position="286"/>
    </location>
</feature>
<keyword evidence="4 6" id="KW-1133">Transmembrane helix</keyword>
<dbReference type="InterPro" id="IPR000620">
    <property type="entry name" value="EamA_dom"/>
</dbReference>
<dbReference type="SUPFAM" id="SSF103481">
    <property type="entry name" value="Multidrug resistance efflux transporter EmrE"/>
    <property type="match status" value="2"/>
</dbReference>
<evidence type="ECO:0000256" key="3">
    <source>
        <dbReference type="ARBA" id="ARBA00022692"/>
    </source>
</evidence>
<feature type="transmembrane region" description="Helical" evidence="6">
    <location>
        <begin position="106"/>
        <end position="123"/>
    </location>
</feature>
<organism evidence="8 9">
    <name type="scientific">Novosphingobium fuchskuhlense</name>
    <dbReference type="NCBI Taxonomy" id="1117702"/>
    <lineage>
        <taxon>Bacteria</taxon>
        <taxon>Pseudomonadati</taxon>
        <taxon>Pseudomonadota</taxon>
        <taxon>Alphaproteobacteria</taxon>
        <taxon>Sphingomonadales</taxon>
        <taxon>Sphingomonadaceae</taxon>
        <taxon>Novosphingobium</taxon>
    </lineage>
</organism>
<protein>
    <submittedName>
        <fullName evidence="8">Transporter</fullName>
    </submittedName>
</protein>
<dbReference type="Pfam" id="PF00892">
    <property type="entry name" value="EamA"/>
    <property type="match status" value="2"/>
</dbReference>
<evidence type="ECO:0000259" key="7">
    <source>
        <dbReference type="Pfam" id="PF00892"/>
    </source>
</evidence>
<name>A0A117UV16_9SPHN</name>
<keyword evidence="5 6" id="KW-0472">Membrane</keyword>
<evidence type="ECO:0000313" key="8">
    <source>
        <dbReference type="EMBL" id="KUR71385.1"/>
    </source>
</evidence>
<dbReference type="Proteomes" id="UP000058012">
    <property type="component" value="Unassembled WGS sequence"/>
</dbReference>
<keyword evidence="9" id="KW-1185">Reference proteome</keyword>
<feature type="domain" description="EamA" evidence="7">
    <location>
        <begin position="17"/>
        <end position="145"/>
    </location>
</feature>
<keyword evidence="3 6" id="KW-0812">Transmembrane</keyword>
<feature type="transmembrane region" description="Helical" evidence="6">
    <location>
        <begin position="270"/>
        <end position="288"/>
    </location>
</feature>
<feature type="transmembrane region" description="Helical" evidence="6">
    <location>
        <begin position="153"/>
        <end position="175"/>
    </location>
</feature>
<accession>A0A117UV16</accession>